<dbReference type="PANTHER" id="PTHR45726:SF3">
    <property type="entry name" value="LEUKOTRIENE A-4 HYDROLASE"/>
    <property type="match status" value="1"/>
</dbReference>
<feature type="binding site" evidence="2">
    <location>
        <position position="374"/>
    </location>
    <ligand>
        <name>Zn(2+)</name>
        <dbReference type="ChEBI" id="CHEBI:29105"/>
        <note>catalytic</note>
    </ligand>
</feature>
<evidence type="ECO:0000259" key="4">
    <source>
        <dbReference type="Pfam" id="PF01433"/>
    </source>
</evidence>
<dbReference type="GO" id="GO:0008237">
    <property type="term" value="F:metallopeptidase activity"/>
    <property type="evidence" value="ECO:0007669"/>
    <property type="project" value="InterPro"/>
</dbReference>
<keyword evidence="2" id="KW-0862">Zinc</keyword>
<dbReference type="AlphaFoldDB" id="A0A2R9SUT2"/>
<dbReference type="CDD" id="cd09604">
    <property type="entry name" value="M1_APN_like"/>
    <property type="match status" value="1"/>
</dbReference>
<comment type="caution">
    <text evidence="5">The sequence shown here is derived from an EMBL/GenBank/DDBJ whole genome shotgun (WGS) entry which is preliminary data.</text>
</comment>
<sequence>MNPSREAISTLFKKTVFSSLALILTACPLINAGSAAAGAALVPTISQRAANVEAQAPVQYQIQARLNEKKMTMQGSEWITYLNTSKDTLKQLVFHTYADANRSKSTQTTMFKRSNEEISSNNPDKKPEDFLGGIDIEGVTANGQALEFRNKDQALTVQLKHPIQPGESVSVQIDFNLKIPYGSQRLSYYKDIINGAHGFPVMSVYDEDKHQWNTAPYSRTFETDYYTSADYEVSLNVPDDYQVAMPGTISVRNDVVNGRKVVSTEARNTREFVFFASPNFKVDSVTRDGLTVEYYYFDNQPGKNKLVERYMDEAFKAIDFFSDKYGVYPYPEFRIVESYVEGVAVEYARVIQMGQIKRNADPAQDTVFVHEIAHQWFHALIGNDSETESLLDEGFADFSKVYFAEKQGDKMNGFKSIQFDDSSIDRAIASTNEEVGDWASPVYYDKGRQAIYQLYRTVGEAKFDEFMREYFTRYVYQNATMDGLLQTIEDVLGEEARNEMRTALYEPNFKLKTEYQMSDKEKSAYLHDQFQLLYQSSLTQIPGLAYETMSRVIDKALQGEALTIVLSDQANKSASKQQEDMVNQLTMFLDLSGVDYDVIRDRQMLKRKMKKELGTSNLIVIGNEKTNGFVQALRSSIIERANKIGFAWKANMNQPSAAGAYIIKHPYNQNRLMLHFFWNGDQVADGGFESYLMKMQESIGFTSAYYQYYVLDKTGKVTSDKKVENPLSQFFAEE</sequence>
<dbReference type="Proteomes" id="UP000003094">
    <property type="component" value="Unassembled WGS sequence"/>
</dbReference>
<protein>
    <recommendedName>
        <fullName evidence="4">Peptidase M1 membrane alanine aminopeptidase domain-containing protein</fullName>
    </recommendedName>
</protein>
<feature type="chain" id="PRO_5039546007" description="Peptidase M1 membrane alanine aminopeptidase domain-containing protein" evidence="3">
    <location>
        <begin position="40"/>
        <end position="734"/>
    </location>
</feature>
<gene>
    <name evidence="5" type="ORF">PVOR_15974</name>
</gene>
<evidence type="ECO:0000256" key="2">
    <source>
        <dbReference type="PIRSR" id="PIRSR634015-3"/>
    </source>
</evidence>
<dbReference type="SUPFAM" id="SSF55486">
    <property type="entry name" value="Metalloproteases ('zincins'), catalytic domain"/>
    <property type="match status" value="1"/>
</dbReference>
<accession>A0A2R9SUT2</accession>
<feature type="binding site" evidence="2">
    <location>
        <position position="370"/>
    </location>
    <ligand>
        <name>Zn(2+)</name>
        <dbReference type="ChEBI" id="CHEBI:29105"/>
        <note>catalytic</note>
    </ligand>
</feature>
<dbReference type="InterPro" id="IPR027268">
    <property type="entry name" value="Peptidase_M4/M1_CTD_sf"/>
</dbReference>
<feature type="domain" description="Peptidase M1 membrane alanine aminopeptidase" evidence="4">
    <location>
        <begin position="363"/>
        <end position="495"/>
    </location>
</feature>
<feature type="active site" description="Proton acceptor" evidence="1">
    <location>
        <position position="371"/>
    </location>
</feature>
<reference evidence="5 6" key="1">
    <citation type="journal article" date="2010" name="BMC Genomics">
        <title>Genome sequence of the pattern forming Paenibacillus vortex bacterium reveals potential for thriving in complex environments.</title>
        <authorList>
            <person name="Sirota-Madi A."/>
            <person name="Olender T."/>
            <person name="Helman Y."/>
            <person name="Ingham C."/>
            <person name="Brainis I."/>
            <person name="Roth D."/>
            <person name="Hagi E."/>
            <person name="Brodsky L."/>
            <person name="Leshkowitz D."/>
            <person name="Galatenko V."/>
            <person name="Nikolaev V."/>
            <person name="Mugasimangalam R.C."/>
            <person name="Bransburg-Zabary S."/>
            <person name="Gutnick D.L."/>
            <person name="Lancet D."/>
            <person name="Ben-Jacob E."/>
        </authorList>
    </citation>
    <scope>NUCLEOTIDE SEQUENCE [LARGE SCALE GENOMIC DNA]</scope>
    <source>
        <strain evidence="5 6">V453</strain>
    </source>
</reference>
<dbReference type="KEGG" id="pvo:PVOR_15974"/>
<feature type="signal peptide" evidence="3">
    <location>
        <begin position="1"/>
        <end position="39"/>
    </location>
</feature>
<dbReference type="RefSeq" id="WP_006210007.1">
    <property type="nucleotide sequence ID" value="NZ_ADHJ01000023.1"/>
</dbReference>
<evidence type="ECO:0000313" key="6">
    <source>
        <dbReference type="Proteomes" id="UP000003094"/>
    </source>
</evidence>
<keyword evidence="2" id="KW-0479">Metal-binding</keyword>
<comment type="cofactor">
    <cofactor evidence="2">
        <name>Zn(2+)</name>
        <dbReference type="ChEBI" id="CHEBI:29105"/>
    </cofactor>
    <text evidence="2">Binds 1 zinc ion per subunit.</text>
</comment>
<dbReference type="InterPro" id="IPR014782">
    <property type="entry name" value="Peptidase_M1_dom"/>
</dbReference>
<feature type="binding site" evidence="2">
    <location>
        <position position="393"/>
    </location>
    <ligand>
        <name>Zn(2+)</name>
        <dbReference type="ChEBI" id="CHEBI:29105"/>
        <note>catalytic</note>
    </ligand>
</feature>
<dbReference type="Gene3D" id="2.60.40.1730">
    <property type="entry name" value="tricorn interacting facor f3 domain"/>
    <property type="match status" value="1"/>
</dbReference>
<dbReference type="GO" id="GO:0008270">
    <property type="term" value="F:zinc ion binding"/>
    <property type="evidence" value="ECO:0007669"/>
    <property type="project" value="InterPro"/>
</dbReference>
<keyword evidence="3" id="KW-0732">Signal</keyword>
<evidence type="ECO:0000256" key="1">
    <source>
        <dbReference type="PIRSR" id="PIRSR634015-1"/>
    </source>
</evidence>
<dbReference type="EMBL" id="ADHJ01000023">
    <property type="protein sequence ID" value="EFU41138.1"/>
    <property type="molecule type" value="Genomic_DNA"/>
</dbReference>
<evidence type="ECO:0000256" key="3">
    <source>
        <dbReference type="SAM" id="SignalP"/>
    </source>
</evidence>
<feature type="active site" description="Proton donor" evidence="1">
    <location>
        <position position="444"/>
    </location>
</feature>
<dbReference type="InterPro" id="IPR042097">
    <property type="entry name" value="Aminopeptidase_N-like_N_sf"/>
</dbReference>
<dbReference type="PANTHER" id="PTHR45726">
    <property type="entry name" value="LEUKOTRIENE A-4 HYDROLASE"/>
    <property type="match status" value="1"/>
</dbReference>
<dbReference type="Gene3D" id="1.10.390.10">
    <property type="entry name" value="Neutral Protease Domain 2"/>
    <property type="match status" value="1"/>
</dbReference>
<organism evidence="5 6">
    <name type="scientific">Paenibacillus vortex V453</name>
    <dbReference type="NCBI Taxonomy" id="715225"/>
    <lineage>
        <taxon>Bacteria</taxon>
        <taxon>Bacillati</taxon>
        <taxon>Bacillota</taxon>
        <taxon>Bacilli</taxon>
        <taxon>Bacillales</taxon>
        <taxon>Paenibacillaceae</taxon>
        <taxon>Paenibacillus</taxon>
    </lineage>
</organism>
<evidence type="ECO:0000313" key="5">
    <source>
        <dbReference type="EMBL" id="EFU41138.1"/>
    </source>
</evidence>
<proteinExistence type="predicted"/>
<name>A0A2R9SUT2_9BACL</name>
<dbReference type="InterPro" id="IPR034015">
    <property type="entry name" value="M1_LTA4H"/>
</dbReference>
<dbReference type="PROSITE" id="PS51257">
    <property type="entry name" value="PROKAR_LIPOPROTEIN"/>
    <property type="match status" value="1"/>
</dbReference>
<dbReference type="Pfam" id="PF01433">
    <property type="entry name" value="Peptidase_M1"/>
    <property type="match status" value="1"/>
</dbReference>
<keyword evidence="6" id="KW-1185">Reference proteome</keyword>